<gene>
    <name evidence="1" type="ORF">SAMN05444159_7291</name>
</gene>
<sequence>MSQIETASIPILTPMILGQPITLTAEVQQIIATWTTLKTLVIETDDPKSAAMRPQAAKQFYSDRKPFNDWKIWIGQYTGTTWSQGKRMIHNGAFLGPSQMASVKNFGQCERRNIQTTTICGGQLYIHVFSTTVPNTFYGFKGRLGDVLSLVHPYGGDISWPPKVSMTDGDAGQIALSLAAVVPTRGTAA</sequence>
<evidence type="ECO:0000313" key="2">
    <source>
        <dbReference type="Proteomes" id="UP000189935"/>
    </source>
</evidence>
<name>A0A1M7EV66_9BRAD</name>
<dbReference type="EMBL" id="LT670844">
    <property type="protein sequence ID" value="SHL95725.1"/>
    <property type="molecule type" value="Genomic_DNA"/>
</dbReference>
<proteinExistence type="predicted"/>
<organism evidence="1 2">
    <name type="scientific">Bradyrhizobium lablabi</name>
    <dbReference type="NCBI Taxonomy" id="722472"/>
    <lineage>
        <taxon>Bacteria</taxon>
        <taxon>Pseudomonadati</taxon>
        <taxon>Pseudomonadota</taxon>
        <taxon>Alphaproteobacteria</taxon>
        <taxon>Hyphomicrobiales</taxon>
        <taxon>Nitrobacteraceae</taxon>
        <taxon>Bradyrhizobium</taxon>
    </lineage>
</organism>
<dbReference type="Proteomes" id="UP000189935">
    <property type="component" value="Chromosome I"/>
</dbReference>
<evidence type="ECO:0000313" key="1">
    <source>
        <dbReference type="EMBL" id="SHL95725.1"/>
    </source>
</evidence>
<dbReference type="AlphaFoldDB" id="A0A1M7EV66"/>
<protein>
    <submittedName>
        <fullName evidence="1">Uncharacterized protein</fullName>
    </submittedName>
</protein>
<accession>A0A1M7EV66</accession>
<reference evidence="1 2" key="1">
    <citation type="submission" date="2016-11" db="EMBL/GenBank/DDBJ databases">
        <authorList>
            <person name="Jaros S."/>
            <person name="Januszkiewicz K."/>
            <person name="Wedrychowicz H."/>
        </authorList>
    </citation>
    <scope>NUCLEOTIDE SEQUENCE [LARGE SCALE GENOMIC DNA]</scope>
    <source>
        <strain evidence="1 2">GAS499</strain>
    </source>
</reference>